<dbReference type="InterPro" id="IPR045864">
    <property type="entry name" value="aa-tRNA-synth_II/BPL/LPL"/>
</dbReference>
<keyword evidence="7" id="KW-0479">Metal-binding</keyword>
<evidence type="ECO:0000256" key="12">
    <source>
        <dbReference type="ARBA" id="ARBA00023146"/>
    </source>
</evidence>
<dbReference type="InterPro" id="IPR002319">
    <property type="entry name" value="Phenylalanyl-tRNA_Synthase"/>
</dbReference>
<dbReference type="GO" id="GO:0046872">
    <property type="term" value="F:metal ion binding"/>
    <property type="evidence" value="ECO:0007669"/>
    <property type="project" value="UniProtKB-KW"/>
</dbReference>
<comment type="caution">
    <text evidence="15">The sequence shown here is derived from an EMBL/GenBank/DDBJ whole genome shotgun (WGS) entry which is preliminary data.</text>
</comment>
<keyword evidence="10" id="KW-0460">Magnesium</keyword>
<dbReference type="GO" id="GO:0000049">
    <property type="term" value="F:tRNA binding"/>
    <property type="evidence" value="ECO:0007669"/>
    <property type="project" value="InterPro"/>
</dbReference>
<evidence type="ECO:0000256" key="9">
    <source>
        <dbReference type="ARBA" id="ARBA00022840"/>
    </source>
</evidence>
<evidence type="ECO:0000259" key="14">
    <source>
        <dbReference type="PROSITE" id="PS50862"/>
    </source>
</evidence>
<keyword evidence="12" id="KW-0030">Aminoacyl-tRNA synthetase</keyword>
<evidence type="ECO:0000256" key="1">
    <source>
        <dbReference type="ARBA" id="ARBA00001946"/>
    </source>
</evidence>
<dbReference type="GO" id="GO:0005829">
    <property type="term" value="C:cytosol"/>
    <property type="evidence" value="ECO:0007669"/>
    <property type="project" value="TreeGrafter"/>
</dbReference>
<organism evidence="15 16">
    <name type="scientific">Cryptosporidium xiaoi</name>
    <dbReference type="NCBI Taxonomy" id="659607"/>
    <lineage>
        <taxon>Eukaryota</taxon>
        <taxon>Sar</taxon>
        <taxon>Alveolata</taxon>
        <taxon>Apicomplexa</taxon>
        <taxon>Conoidasida</taxon>
        <taxon>Coccidia</taxon>
        <taxon>Eucoccidiorida</taxon>
        <taxon>Eimeriorina</taxon>
        <taxon>Cryptosporidiidae</taxon>
        <taxon>Cryptosporidium</taxon>
    </lineage>
</organism>
<evidence type="ECO:0000256" key="11">
    <source>
        <dbReference type="ARBA" id="ARBA00022917"/>
    </source>
</evidence>
<evidence type="ECO:0000313" key="15">
    <source>
        <dbReference type="EMBL" id="KAK6589360.1"/>
    </source>
</evidence>
<dbReference type="Pfam" id="PF18553">
    <property type="entry name" value="PheRS_DBD3"/>
    <property type="match status" value="1"/>
</dbReference>
<keyword evidence="8" id="KW-0547">Nucleotide-binding</keyword>
<evidence type="ECO:0000256" key="4">
    <source>
        <dbReference type="ARBA" id="ARBA00012814"/>
    </source>
</evidence>
<dbReference type="InterPro" id="IPR004529">
    <property type="entry name" value="Phe-tRNA-synth_IIc_asu"/>
</dbReference>
<accession>A0AAV9XYS8</accession>
<reference evidence="15 16" key="1">
    <citation type="submission" date="2023-10" db="EMBL/GenBank/DDBJ databases">
        <title>Comparative genomics analysis reveals potential genetic determinants of host preference in Cryptosporidium xiaoi.</title>
        <authorList>
            <person name="Xiao L."/>
            <person name="Li J."/>
        </authorList>
    </citation>
    <scope>NUCLEOTIDE SEQUENCE [LARGE SCALE GENOMIC DNA]</scope>
    <source>
        <strain evidence="15 16">52996</strain>
    </source>
</reference>
<gene>
    <name evidence="15" type="ORF">RS030_213346</name>
</gene>
<evidence type="ECO:0000256" key="6">
    <source>
        <dbReference type="ARBA" id="ARBA00022598"/>
    </source>
</evidence>
<evidence type="ECO:0000256" key="5">
    <source>
        <dbReference type="ARBA" id="ARBA00022490"/>
    </source>
</evidence>
<dbReference type="NCBIfam" id="TIGR00468">
    <property type="entry name" value="pheS"/>
    <property type="match status" value="1"/>
</dbReference>
<evidence type="ECO:0000313" key="16">
    <source>
        <dbReference type="Proteomes" id="UP001311799"/>
    </source>
</evidence>
<dbReference type="FunFam" id="3.30.930.10:FF:000178">
    <property type="entry name" value="Phenylalanyl-tRNA synthetase subunit alpha"/>
    <property type="match status" value="1"/>
</dbReference>
<comment type="cofactor">
    <cofactor evidence="1">
        <name>Mg(2+)</name>
        <dbReference type="ChEBI" id="CHEBI:18420"/>
    </cofactor>
</comment>
<feature type="domain" description="Aminoacyl-transfer RNA synthetases class-II family profile" evidence="14">
    <location>
        <begin position="373"/>
        <end position="509"/>
    </location>
</feature>
<keyword evidence="16" id="KW-1185">Reference proteome</keyword>
<keyword evidence="5" id="KW-0963">Cytoplasm</keyword>
<dbReference type="Proteomes" id="UP001311799">
    <property type="component" value="Unassembled WGS sequence"/>
</dbReference>
<sequence>MELEQKEILKRLESPNSLVSSLELSEEFNCDHERVIGIIKSLESKNKIKTEFVVDNIVTLTEEGVEYFLNGTPEFRLISLLLNQTEYKIKQDELINKLGSGIFKIGLSKCLQKKLIKLNKESGMVELAKDVDINKLKVDEVREELSKINLGGVKESKLDKSQINSILELKKRKLVSFQKFSFFNVSQGEEFSLELKPTITDLTQEMIINSTWENSEFKQYNFNAKGKYSPRGTVHPLTRTQRKFKRILTQMGFEEMATNRWVESSFWNFDALFQPQKHPARDSHDTFFLKTPSTFNNEKELDPNHVDKVKQVHEVGGYDSIGLSYNWSIEEASKNLLRTHTTAISVRILYQLAQKYLSGELGYNFDDFKRRAYFSIDRVFRNESIDATHLAEFHQVEGLIVDKDLSLADLMGTLTTFYEKIGISNLKFKPAFNPYTEPSMEIFGYHTTLRKWIEVGNSGIFRPEMLRPLGFPPNIVVIAWGLSLERPTMISYNITNIRDLFSYKAKIFD</sequence>
<evidence type="ECO:0000256" key="7">
    <source>
        <dbReference type="ARBA" id="ARBA00022723"/>
    </source>
</evidence>
<dbReference type="CDD" id="cd00496">
    <property type="entry name" value="PheRS_alpha_core"/>
    <property type="match status" value="1"/>
</dbReference>
<dbReference type="PANTHER" id="PTHR11538">
    <property type="entry name" value="PHENYLALANYL-TRNA SYNTHETASE"/>
    <property type="match status" value="1"/>
</dbReference>
<dbReference type="AlphaFoldDB" id="A0AAV9XYS8"/>
<evidence type="ECO:0000256" key="8">
    <source>
        <dbReference type="ARBA" id="ARBA00022741"/>
    </source>
</evidence>
<dbReference type="SUPFAM" id="SSF55681">
    <property type="entry name" value="Class II aaRS and biotin synthetases"/>
    <property type="match status" value="1"/>
</dbReference>
<dbReference type="InterPro" id="IPR006195">
    <property type="entry name" value="aa-tRNA-synth_II"/>
</dbReference>
<dbReference type="Gene3D" id="3.30.1370.240">
    <property type="match status" value="1"/>
</dbReference>
<dbReference type="Gene3D" id="3.30.930.10">
    <property type="entry name" value="Bira Bifunctional Protein, Domain 2"/>
    <property type="match status" value="1"/>
</dbReference>
<comment type="subcellular location">
    <subcellularLocation>
        <location evidence="2">Cytoplasm</location>
    </subcellularLocation>
</comment>
<dbReference type="PANTHER" id="PTHR11538:SF40">
    <property type="entry name" value="PHENYLALANINE--TRNA LIGASE ALPHA SUBUNIT"/>
    <property type="match status" value="1"/>
</dbReference>
<keyword evidence="9" id="KW-0067">ATP-binding</keyword>
<evidence type="ECO:0000256" key="2">
    <source>
        <dbReference type="ARBA" id="ARBA00004496"/>
    </source>
</evidence>
<dbReference type="EMBL" id="JAWDEY010000013">
    <property type="protein sequence ID" value="KAK6589360.1"/>
    <property type="molecule type" value="Genomic_DNA"/>
</dbReference>
<dbReference type="InterPro" id="IPR040725">
    <property type="entry name" value="PheRS_DBD3"/>
</dbReference>
<protein>
    <recommendedName>
        <fullName evidence="4">phenylalanine--tRNA ligase</fullName>
        <ecNumber evidence="4">6.1.1.20</ecNumber>
    </recommendedName>
    <alternativeName>
        <fullName evidence="13">Phenylalanyl-tRNA synthetase alpha subunit</fullName>
    </alternativeName>
</protein>
<dbReference type="EC" id="6.1.1.20" evidence="4"/>
<comment type="similarity">
    <text evidence="3">Belongs to the class-II aminoacyl-tRNA synthetase family. Phe-tRNA synthetase alpha subunit type 2 subfamily.</text>
</comment>
<evidence type="ECO:0000256" key="10">
    <source>
        <dbReference type="ARBA" id="ARBA00022842"/>
    </source>
</evidence>
<evidence type="ECO:0000256" key="13">
    <source>
        <dbReference type="ARBA" id="ARBA00030612"/>
    </source>
</evidence>
<keyword evidence="6" id="KW-0436">Ligase</keyword>
<dbReference type="GO" id="GO:0005524">
    <property type="term" value="F:ATP binding"/>
    <property type="evidence" value="ECO:0007669"/>
    <property type="project" value="UniProtKB-KW"/>
</dbReference>
<keyword evidence="11" id="KW-0648">Protein biosynthesis</keyword>
<name>A0AAV9XYS8_9CRYT</name>
<proteinExistence type="inferred from homology"/>
<dbReference type="GO" id="GO:0004826">
    <property type="term" value="F:phenylalanine-tRNA ligase activity"/>
    <property type="evidence" value="ECO:0007669"/>
    <property type="project" value="UniProtKB-EC"/>
</dbReference>
<dbReference type="GO" id="GO:0006432">
    <property type="term" value="P:phenylalanyl-tRNA aminoacylation"/>
    <property type="evidence" value="ECO:0007669"/>
    <property type="project" value="InterPro"/>
</dbReference>
<dbReference type="NCBIfam" id="NF003210">
    <property type="entry name" value="PRK04172.1"/>
    <property type="match status" value="1"/>
</dbReference>
<dbReference type="Pfam" id="PF01409">
    <property type="entry name" value="tRNA-synt_2d"/>
    <property type="match status" value="1"/>
</dbReference>
<dbReference type="Pfam" id="PF18552">
    <property type="entry name" value="PheRS_DBD1"/>
    <property type="match status" value="1"/>
</dbReference>
<evidence type="ECO:0000256" key="3">
    <source>
        <dbReference type="ARBA" id="ARBA00006703"/>
    </source>
</evidence>
<dbReference type="Gene3D" id="1.10.10.2330">
    <property type="match status" value="1"/>
</dbReference>
<dbReference type="PROSITE" id="PS50862">
    <property type="entry name" value="AA_TRNA_LIGASE_II"/>
    <property type="match status" value="1"/>
</dbReference>
<dbReference type="InterPro" id="IPR040724">
    <property type="entry name" value="PheRS_DBD1"/>
</dbReference>
<dbReference type="GO" id="GO:0009328">
    <property type="term" value="C:phenylalanine-tRNA ligase complex"/>
    <property type="evidence" value="ECO:0007669"/>
    <property type="project" value="TreeGrafter"/>
</dbReference>
<dbReference type="Gene3D" id="1.10.10.2320">
    <property type="match status" value="1"/>
</dbReference>